<keyword evidence="3" id="KW-0106">Calcium</keyword>
<sequence length="609" mass="66855">MLSTSFLVNLLSAFLIPVIFGETEIRFAGQTQFVVNETSTTVIRLVIQRIGEPANVTALVSLHGEDTGDFLDTYAAAFIPAGETNRTVYIAVCDDDLPEPDETFTFHLTLQKPSANVKLGWPRTVTVTILSNDNAFGVISFNMPPSVTVRELRGRNESVPVTLIREKGTYGKVTVTFEVEGGPNPPEEDLSPVSGNITFLPGRATVVYNLTVLDDEVPENDEIFLIQLKSVEGGAEINISRNSVEIIIKKNDGPVRFFQSIYLVPEEDHILIIPVIRGKDSDGNLIGSDEDEVSIRYTIITGNSTAHAQQNLDFIDLQANTTIVFPPFIHESHLKFQIIDDATPEIAESFHIALLQDSLLGDAVLTGPSVVQVTIKANDKPHGVLSFSSVLFERPVIIDEDTTSSSRLQEISVVRNGGTHGNVSVNWVLTRNSSDPSPVIEDIQPSAGVLHFAPGQMLASIPLTVIDDDLPEEAEAYLLRILPHTIRGGAEVSEPAELLFYIQDSDDVYGLITFFPMENQRIESSRGERYLSLSLTRLGGTKGNVQMLYSALYIPAGAVDPFRAKDGILNVSRRNSLIFPEHRTQVAKKLPIRNDAFLQNGAHFLVQVI</sequence>
<dbReference type="PANTHER" id="PTHR46682:SF1">
    <property type="entry name" value="ADHESION G-PROTEIN COUPLED RECEPTOR V1"/>
    <property type="match status" value="1"/>
</dbReference>
<dbReference type="GO" id="GO:0004930">
    <property type="term" value="F:G protein-coupled receptor activity"/>
    <property type="evidence" value="ECO:0007669"/>
    <property type="project" value="InterPro"/>
</dbReference>
<dbReference type="VEuPathDB" id="HostDB:ENSCPOG00000035017"/>
<dbReference type="GO" id="GO:0016020">
    <property type="term" value="C:membrane"/>
    <property type="evidence" value="ECO:0007669"/>
    <property type="project" value="InterPro"/>
</dbReference>
<feature type="domain" description="Calx-beta" evidence="5">
    <location>
        <begin position="125"/>
        <end position="229"/>
    </location>
</feature>
<dbReference type="InterPro" id="IPR038081">
    <property type="entry name" value="CalX-like_sf"/>
</dbReference>
<keyword evidence="1 4" id="KW-0732">Signal</keyword>
<dbReference type="SUPFAM" id="SSF141072">
    <property type="entry name" value="CalX-like"/>
    <property type="match status" value="4"/>
</dbReference>
<dbReference type="GO" id="GO:0007601">
    <property type="term" value="P:visual perception"/>
    <property type="evidence" value="ECO:0007669"/>
    <property type="project" value="TreeGrafter"/>
</dbReference>
<dbReference type="SMART" id="SM00237">
    <property type="entry name" value="Calx_beta"/>
    <property type="match status" value="3"/>
</dbReference>
<feature type="signal peptide" evidence="4">
    <location>
        <begin position="1"/>
        <end position="21"/>
    </location>
</feature>
<dbReference type="PANTHER" id="PTHR46682">
    <property type="entry name" value="ADHESION G-PROTEIN COUPLED RECEPTOR V1"/>
    <property type="match status" value="1"/>
</dbReference>
<dbReference type="Gene3D" id="2.60.40.2030">
    <property type="match status" value="4"/>
</dbReference>
<reference evidence="6" key="2">
    <citation type="submission" date="2025-08" db="UniProtKB">
        <authorList>
            <consortium name="Ensembl"/>
        </authorList>
    </citation>
    <scope>IDENTIFICATION</scope>
    <source>
        <strain evidence="6">2N</strain>
    </source>
</reference>
<dbReference type="AlphaFoldDB" id="A0A286XTL6"/>
<dbReference type="GO" id="GO:0071944">
    <property type="term" value="C:cell periphery"/>
    <property type="evidence" value="ECO:0007669"/>
    <property type="project" value="UniProtKB-ARBA"/>
</dbReference>
<feature type="domain" description="Calx-beta" evidence="5">
    <location>
        <begin position="371"/>
        <end position="482"/>
    </location>
</feature>
<dbReference type="GO" id="GO:0007605">
    <property type="term" value="P:sensory perception of sound"/>
    <property type="evidence" value="ECO:0007669"/>
    <property type="project" value="TreeGrafter"/>
</dbReference>
<dbReference type="InterPro" id="IPR003644">
    <property type="entry name" value="Calx_beta"/>
</dbReference>
<protein>
    <recommendedName>
        <fullName evidence="5">Calx-beta domain-containing protein</fullName>
    </recommendedName>
</protein>
<dbReference type="Ensembl" id="ENSCPOT00000038247.1">
    <property type="protein sequence ID" value="ENSCPOP00000028869.1"/>
    <property type="gene ID" value="ENSCPOG00000035017.1"/>
</dbReference>
<dbReference type="Bgee" id="ENSCPOG00000035017">
    <property type="expression patterns" value="Expressed in cerebellum and 1 other cell type or tissue"/>
</dbReference>
<keyword evidence="7" id="KW-1185">Reference proteome</keyword>
<proteinExistence type="predicted"/>
<dbReference type="FunFam" id="2.60.40.2030:FF:000017">
    <property type="entry name" value="Adhesion G protein-coupled receptor V1"/>
    <property type="match status" value="1"/>
</dbReference>
<keyword evidence="2" id="KW-0677">Repeat</keyword>
<evidence type="ECO:0000256" key="1">
    <source>
        <dbReference type="ARBA" id="ARBA00022729"/>
    </source>
</evidence>
<dbReference type="FunFam" id="2.60.40.2030:FF:000023">
    <property type="entry name" value="Adhesion G protein-coupled receptor V1"/>
    <property type="match status" value="1"/>
</dbReference>
<organism evidence="6 7">
    <name type="scientific">Cavia porcellus</name>
    <name type="common">Guinea pig</name>
    <dbReference type="NCBI Taxonomy" id="10141"/>
    <lineage>
        <taxon>Eukaryota</taxon>
        <taxon>Metazoa</taxon>
        <taxon>Chordata</taxon>
        <taxon>Craniata</taxon>
        <taxon>Vertebrata</taxon>
        <taxon>Euteleostomi</taxon>
        <taxon>Mammalia</taxon>
        <taxon>Eutheria</taxon>
        <taxon>Euarchontoglires</taxon>
        <taxon>Glires</taxon>
        <taxon>Rodentia</taxon>
        <taxon>Hystricomorpha</taxon>
        <taxon>Caviidae</taxon>
        <taxon>Cavia</taxon>
    </lineage>
</organism>
<dbReference type="Pfam" id="PF03160">
    <property type="entry name" value="Calx-beta"/>
    <property type="match status" value="4"/>
</dbReference>
<name>A0A286XTL6_CAVPO</name>
<dbReference type="GO" id="GO:0001965">
    <property type="term" value="F:G-protein alpha-subunit binding"/>
    <property type="evidence" value="ECO:0007669"/>
    <property type="project" value="TreeGrafter"/>
</dbReference>
<feature type="domain" description="Calx-beta" evidence="5">
    <location>
        <begin position="16"/>
        <end position="109"/>
    </location>
</feature>
<accession>A0A286XTL6</accession>
<dbReference type="STRING" id="10141.ENSCPOP00000028869"/>
<evidence type="ECO:0000313" key="6">
    <source>
        <dbReference type="Ensembl" id="ENSCPOP00000028869.1"/>
    </source>
</evidence>
<dbReference type="InParanoid" id="A0A286XTL6"/>
<dbReference type="FunFam" id="2.60.40.2030:FF:000014">
    <property type="entry name" value="Adhesion G-protein coupled receptor V1"/>
    <property type="match status" value="1"/>
</dbReference>
<dbReference type="GO" id="GO:0032420">
    <property type="term" value="C:stereocilium"/>
    <property type="evidence" value="ECO:0007669"/>
    <property type="project" value="TreeGrafter"/>
</dbReference>
<feature type="chain" id="PRO_5013080894" description="Calx-beta domain-containing protein" evidence="4">
    <location>
        <begin position="22"/>
        <end position="609"/>
    </location>
</feature>
<evidence type="ECO:0000256" key="4">
    <source>
        <dbReference type="SAM" id="SignalP"/>
    </source>
</evidence>
<dbReference type="InterPro" id="IPR026919">
    <property type="entry name" value="ADGRV1"/>
</dbReference>
<reference evidence="6" key="3">
    <citation type="submission" date="2025-09" db="UniProtKB">
        <authorList>
            <consortium name="Ensembl"/>
        </authorList>
    </citation>
    <scope>IDENTIFICATION</scope>
    <source>
        <strain evidence="6">2N</strain>
    </source>
</reference>
<dbReference type="FunFam" id="2.60.40.2030:FF:000007">
    <property type="entry name" value="Adhesion G-protein coupled receptor V1"/>
    <property type="match status" value="1"/>
</dbReference>
<evidence type="ECO:0000313" key="7">
    <source>
        <dbReference type="Proteomes" id="UP000005447"/>
    </source>
</evidence>
<reference evidence="7" key="1">
    <citation type="journal article" date="2011" name="Nature">
        <title>A high-resolution map of human evolutionary constraint using 29 mammals.</title>
        <authorList>
            <person name="Lindblad-Toh K."/>
            <person name="Garber M."/>
            <person name="Zuk O."/>
            <person name="Lin M.F."/>
            <person name="Parker B.J."/>
            <person name="Washietl S."/>
            <person name="Kheradpour P."/>
            <person name="Ernst J."/>
            <person name="Jordan G."/>
            <person name="Mauceli E."/>
            <person name="Ward L.D."/>
            <person name="Lowe C.B."/>
            <person name="Holloway A.K."/>
            <person name="Clamp M."/>
            <person name="Gnerre S."/>
            <person name="Alfoldi J."/>
            <person name="Beal K."/>
            <person name="Chang J."/>
            <person name="Clawson H."/>
            <person name="Cuff J."/>
            <person name="Di Palma F."/>
            <person name="Fitzgerald S."/>
            <person name="Flicek P."/>
            <person name="Guttman M."/>
            <person name="Hubisz M.J."/>
            <person name="Jaffe D.B."/>
            <person name="Jungreis I."/>
            <person name="Kent W.J."/>
            <person name="Kostka D."/>
            <person name="Lara M."/>
            <person name="Martins A.L."/>
            <person name="Massingham T."/>
            <person name="Moltke I."/>
            <person name="Raney B.J."/>
            <person name="Rasmussen M.D."/>
            <person name="Robinson J."/>
            <person name="Stark A."/>
            <person name="Vilella A.J."/>
            <person name="Wen J."/>
            <person name="Xie X."/>
            <person name="Zody M.C."/>
            <person name="Baldwin J."/>
            <person name="Bloom T."/>
            <person name="Chin C.W."/>
            <person name="Heiman D."/>
            <person name="Nicol R."/>
            <person name="Nusbaum C."/>
            <person name="Young S."/>
            <person name="Wilkinson J."/>
            <person name="Worley K.C."/>
            <person name="Kovar C.L."/>
            <person name="Muzny D.M."/>
            <person name="Gibbs R.A."/>
            <person name="Cree A."/>
            <person name="Dihn H.H."/>
            <person name="Fowler G."/>
            <person name="Jhangiani S."/>
            <person name="Joshi V."/>
            <person name="Lee S."/>
            <person name="Lewis L.R."/>
            <person name="Nazareth L.V."/>
            <person name="Okwuonu G."/>
            <person name="Santibanez J."/>
            <person name="Warren W.C."/>
            <person name="Mardis E.R."/>
            <person name="Weinstock G.M."/>
            <person name="Wilson R.K."/>
            <person name="Delehaunty K."/>
            <person name="Dooling D."/>
            <person name="Fronik C."/>
            <person name="Fulton L."/>
            <person name="Fulton B."/>
            <person name="Graves T."/>
            <person name="Minx P."/>
            <person name="Sodergren E."/>
            <person name="Birney E."/>
            <person name="Margulies E.H."/>
            <person name="Herrero J."/>
            <person name="Green E.D."/>
            <person name="Haussler D."/>
            <person name="Siepel A."/>
            <person name="Goldman N."/>
            <person name="Pollard K.S."/>
            <person name="Pedersen J.S."/>
            <person name="Lander E.S."/>
            <person name="Kellis M."/>
        </authorList>
    </citation>
    <scope>NUCLEOTIDE SEQUENCE [LARGE SCALE GENOMIC DNA]</scope>
    <source>
        <strain evidence="7">2N</strain>
    </source>
</reference>
<dbReference type="OMA" id="DPFRAKD"/>
<evidence type="ECO:0000256" key="3">
    <source>
        <dbReference type="ARBA" id="ARBA00022837"/>
    </source>
</evidence>
<evidence type="ECO:0000256" key="2">
    <source>
        <dbReference type="ARBA" id="ARBA00022737"/>
    </source>
</evidence>
<dbReference type="GO" id="GO:0005737">
    <property type="term" value="C:cytoplasm"/>
    <property type="evidence" value="ECO:0007669"/>
    <property type="project" value="TreeGrafter"/>
</dbReference>
<dbReference type="GO" id="GO:0071277">
    <property type="term" value="P:cellular response to calcium ion"/>
    <property type="evidence" value="ECO:0007669"/>
    <property type="project" value="TreeGrafter"/>
</dbReference>
<dbReference type="EMBL" id="AAKN02002456">
    <property type="status" value="NOT_ANNOTATED_CDS"/>
    <property type="molecule type" value="Genomic_DNA"/>
</dbReference>
<dbReference type="Proteomes" id="UP000005447">
    <property type="component" value="Unassembled WGS sequence"/>
</dbReference>
<evidence type="ECO:0000259" key="5">
    <source>
        <dbReference type="SMART" id="SM00237"/>
    </source>
</evidence>
<dbReference type="GO" id="GO:0010855">
    <property type="term" value="F:adenylate cyclase inhibitor activity"/>
    <property type="evidence" value="ECO:0007669"/>
    <property type="project" value="TreeGrafter"/>
</dbReference>
<dbReference type="GeneTree" id="ENSGT00940000154880"/>